<dbReference type="KEGG" id="mag:amb2357"/>
<feature type="repeat" description="TPR" evidence="8">
    <location>
        <begin position="172"/>
        <end position="205"/>
    </location>
</feature>
<feature type="domain" description="O-GlcNAc transferase C-terminal" evidence="9">
    <location>
        <begin position="421"/>
        <end position="577"/>
    </location>
</feature>
<dbReference type="HOGENOM" id="CLU_001721_5_0_5"/>
<evidence type="ECO:0000313" key="11">
    <source>
        <dbReference type="Proteomes" id="UP000007058"/>
    </source>
</evidence>
<feature type="repeat" description="TPR" evidence="8">
    <location>
        <begin position="206"/>
        <end position="239"/>
    </location>
</feature>
<evidence type="ECO:0000256" key="7">
    <source>
        <dbReference type="ARBA" id="ARBA00022803"/>
    </source>
</evidence>
<dbReference type="InterPro" id="IPR029489">
    <property type="entry name" value="OGT/SEC/SPY_C"/>
</dbReference>
<dbReference type="SUPFAM" id="SSF48452">
    <property type="entry name" value="TPR-like"/>
    <property type="match status" value="2"/>
</dbReference>
<dbReference type="EMBL" id="AP007255">
    <property type="protein sequence ID" value="BAE51161.1"/>
    <property type="molecule type" value="Genomic_DNA"/>
</dbReference>
<evidence type="ECO:0000256" key="3">
    <source>
        <dbReference type="ARBA" id="ARBA00011970"/>
    </source>
</evidence>
<dbReference type="Pfam" id="PF13432">
    <property type="entry name" value="TPR_16"/>
    <property type="match status" value="5"/>
</dbReference>
<keyword evidence="11" id="KW-1185">Reference proteome</keyword>
<dbReference type="PANTHER" id="PTHR44998:SF1">
    <property type="entry name" value="UDP-N-ACETYLGLUCOSAMINE--PEPTIDE N-ACETYLGLUCOSAMINYLTRANSFERASE 110 KDA SUBUNIT"/>
    <property type="match status" value="1"/>
</dbReference>
<dbReference type="AlphaFoldDB" id="Q2W4R4"/>
<comment type="similarity">
    <text evidence="2">Belongs to the glycosyltransferase 41 family. O-GlcNAc transferase subfamily.</text>
</comment>
<dbReference type="Gene3D" id="3.40.50.11380">
    <property type="match status" value="2"/>
</dbReference>
<evidence type="ECO:0000256" key="8">
    <source>
        <dbReference type="PROSITE-ProRule" id="PRU00339"/>
    </source>
</evidence>
<dbReference type="InterPro" id="IPR013105">
    <property type="entry name" value="TPR_2"/>
</dbReference>
<proteinExistence type="inferred from homology"/>
<dbReference type="InterPro" id="IPR019734">
    <property type="entry name" value="TPR_rpt"/>
</dbReference>
<keyword evidence="4" id="KW-0328">Glycosyltransferase</keyword>
<dbReference type="Gene3D" id="3.40.50.2000">
    <property type="entry name" value="Glycogen Phosphorylase B"/>
    <property type="match status" value="1"/>
</dbReference>
<reference evidence="10 11" key="1">
    <citation type="journal article" date="2005" name="DNA Res.">
        <title>Complete genome sequence of the facultative anaerobic magnetotactic bacterium Magnetospirillum sp. strain AMB-1.</title>
        <authorList>
            <person name="Matsunaga T."/>
            <person name="Okamura Y."/>
            <person name="Fukuda Y."/>
            <person name="Wahyudi A.T."/>
            <person name="Murase Y."/>
            <person name="Takeyama H."/>
        </authorList>
    </citation>
    <scope>NUCLEOTIDE SEQUENCE [LARGE SCALE GENOMIC DNA]</scope>
    <source>
        <strain evidence="11">ATCC 700264 / AMB-1</strain>
    </source>
</reference>
<organism evidence="10 11">
    <name type="scientific">Paramagnetospirillum magneticum (strain ATCC 700264 / AMB-1)</name>
    <name type="common">Magnetospirillum magneticum</name>
    <dbReference type="NCBI Taxonomy" id="342108"/>
    <lineage>
        <taxon>Bacteria</taxon>
        <taxon>Pseudomonadati</taxon>
        <taxon>Pseudomonadota</taxon>
        <taxon>Alphaproteobacteria</taxon>
        <taxon>Rhodospirillales</taxon>
        <taxon>Magnetospirillaceae</taxon>
        <taxon>Paramagnetospirillum</taxon>
    </lineage>
</organism>
<dbReference type="InterPro" id="IPR011990">
    <property type="entry name" value="TPR-like_helical_dom_sf"/>
</dbReference>
<evidence type="ECO:0000259" key="9">
    <source>
        <dbReference type="Pfam" id="PF13844"/>
    </source>
</evidence>
<feature type="repeat" description="TPR" evidence="8">
    <location>
        <begin position="36"/>
        <end position="69"/>
    </location>
</feature>
<dbReference type="PANTHER" id="PTHR44998">
    <property type="match status" value="1"/>
</dbReference>
<feature type="repeat" description="TPR" evidence="8">
    <location>
        <begin position="138"/>
        <end position="171"/>
    </location>
</feature>
<feature type="repeat" description="TPR" evidence="8">
    <location>
        <begin position="274"/>
        <end position="307"/>
    </location>
</feature>
<evidence type="ECO:0000256" key="1">
    <source>
        <dbReference type="ARBA" id="ARBA00004922"/>
    </source>
</evidence>
<evidence type="ECO:0000256" key="6">
    <source>
        <dbReference type="ARBA" id="ARBA00022737"/>
    </source>
</evidence>
<protein>
    <recommendedName>
        <fullName evidence="3">protein O-GlcNAc transferase</fullName>
        <ecNumber evidence="3">2.4.1.255</ecNumber>
    </recommendedName>
</protein>
<keyword evidence="7 8" id="KW-0802">TPR repeat</keyword>
<dbReference type="Pfam" id="PF13844">
    <property type="entry name" value="Glyco_transf_41"/>
    <property type="match status" value="2"/>
</dbReference>
<dbReference type="Proteomes" id="UP000007058">
    <property type="component" value="Chromosome"/>
</dbReference>
<name>Q2W4R4_PARM1</name>
<dbReference type="PROSITE" id="PS50293">
    <property type="entry name" value="TPR_REGION"/>
    <property type="match status" value="3"/>
</dbReference>
<dbReference type="Pfam" id="PF07719">
    <property type="entry name" value="TPR_2"/>
    <property type="match status" value="1"/>
</dbReference>
<dbReference type="Gene3D" id="3.30.720.150">
    <property type="match status" value="1"/>
</dbReference>
<keyword evidence="5" id="KW-0808">Transferase</keyword>
<dbReference type="STRING" id="342108.amb2357"/>
<dbReference type="PROSITE" id="PS50005">
    <property type="entry name" value="TPR"/>
    <property type="match status" value="8"/>
</dbReference>
<sequence>MDQETFARAQAEHRSGNFAVAEPLYGAILAASPEHVEALYAYGVLLAQTGRLPQSLDHLSRAARLAPEDGRIGRNFALVLQAAGRLPESEREFGRLRDREPDRAEHRFGLGLVVSAQGRFDEAISHFQEGLALASQDVEARCNLGLACRAAGRLDEAIDAFAKAAELAPALAKAHGNLGGALFAAGRWADAVGAWGRALALEPNHAEVRADMGVALAKLGRQEEAAECFRRAMELDPGNPAHGYNLGRALQDLGRLEDAAEIYAKVIAVAPDHASAHMNSGVIFKKLGQPDQAVASYDRVLELDPANGPAWLNRGKALYEAGRVEDALDSFRSALRLMPDDADALCELVNLRKVICDWDGLEAEEALCRRQVADGKAGIDPQVFMSIPATPAEQRRCGTLWGKMITEDRAHAVHGLDLAPRAVSPAGSKIRLGYISADFRTHPVAHLMAGVFERHDRSRFEVSAYSIGPYQDSDMRRRLEAAFDRFVDLEAVGSAEAARRIHGDGIDILVDLTGYTKHCRPEILACRPAPIQVNFLGFTATMGVNWMDYILTDAFVAPQARQDGFAEALVHMPHCYLPFGDLAPVGEPVQPRSAYGLPEDAFVYCGFNNPFKFRAEVFDLWADILRAVPQGVLWLREDNDYSRNNLGREIAARGIDPARLIFAQRTDFAEHMARHRLADLFLDCLPYNAHTTASDALWAGLPVLTRVGETFASRVAGSLLSGLGLPELITESAEEYRERAIALASRPEELRALKDRLEVNRLTAPQFKSEVFTRDLEAAFLRMAERSRAGLAPEAFAL</sequence>
<evidence type="ECO:0000256" key="4">
    <source>
        <dbReference type="ARBA" id="ARBA00022676"/>
    </source>
</evidence>
<dbReference type="SMART" id="SM00028">
    <property type="entry name" value="TPR"/>
    <property type="match status" value="8"/>
</dbReference>
<dbReference type="CAZy" id="GT41">
    <property type="family name" value="Glycosyltransferase Family 41"/>
</dbReference>
<evidence type="ECO:0000256" key="2">
    <source>
        <dbReference type="ARBA" id="ARBA00005386"/>
    </source>
</evidence>
<dbReference type="EC" id="2.4.1.255" evidence="3"/>
<evidence type="ECO:0000313" key="10">
    <source>
        <dbReference type="EMBL" id="BAE51161.1"/>
    </source>
</evidence>
<feature type="domain" description="O-GlcNAc transferase C-terminal" evidence="9">
    <location>
        <begin position="584"/>
        <end position="776"/>
    </location>
</feature>
<feature type="repeat" description="TPR" evidence="8">
    <location>
        <begin position="308"/>
        <end position="341"/>
    </location>
</feature>
<feature type="repeat" description="TPR" evidence="8">
    <location>
        <begin position="104"/>
        <end position="137"/>
    </location>
</feature>
<dbReference type="Gene3D" id="1.25.40.10">
    <property type="entry name" value="Tetratricopeptide repeat domain"/>
    <property type="match status" value="3"/>
</dbReference>
<gene>
    <name evidence="10" type="ordered locus">amb2357</name>
</gene>
<keyword evidence="6" id="KW-0677">Repeat</keyword>
<evidence type="ECO:0000256" key="5">
    <source>
        <dbReference type="ARBA" id="ARBA00022679"/>
    </source>
</evidence>
<dbReference type="RefSeq" id="WP_011384753.1">
    <property type="nucleotide sequence ID" value="NC_007626.1"/>
</dbReference>
<dbReference type="OrthoDB" id="146908at2"/>
<accession>Q2W4R4</accession>
<feature type="repeat" description="TPR" evidence="8">
    <location>
        <begin position="240"/>
        <end position="273"/>
    </location>
</feature>
<comment type="pathway">
    <text evidence="1">Protein modification; protein glycosylation.</text>
</comment>
<dbReference type="GO" id="GO:0097363">
    <property type="term" value="F:protein O-acetylglucosaminyltransferase activity"/>
    <property type="evidence" value="ECO:0007669"/>
    <property type="project" value="UniProtKB-EC"/>
</dbReference>